<dbReference type="AlphaFoldDB" id="A0A1J4MW30"/>
<feature type="transmembrane region" description="Helical" evidence="1">
    <location>
        <begin position="170"/>
        <end position="189"/>
    </location>
</feature>
<accession>A0A1J4MW30</accession>
<dbReference type="OrthoDB" id="342945at2759"/>
<evidence type="ECO:0000256" key="1">
    <source>
        <dbReference type="SAM" id="Phobius"/>
    </source>
</evidence>
<feature type="transmembrane region" description="Helical" evidence="1">
    <location>
        <begin position="53"/>
        <end position="73"/>
    </location>
</feature>
<comment type="caution">
    <text evidence="2">The sequence shown here is derived from an EMBL/GenBank/DDBJ whole genome shotgun (WGS) entry which is preliminary data.</text>
</comment>
<keyword evidence="3" id="KW-1185">Reference proteome</keyword>
<evidence type="ECO:0000313" key="2">
    <source>
        <dbReference type="EMBL" id="OII78303.1"/>
    </source>
</evidence>
<feature type="transmembrane region" description="Helical" evidence="1">
    <location>
        <begin position="385"/>
        <end position="402"/>
    </location>
</feature>
<feature type="transmembrane region" description="Helical" evidence="1">
    <location>
        <begin position="323"/>
        <end position="345"/>
    </location>
</feature>
<keyword evidence="1" id="KW-0472">Membrane</keyword>
<dbReference type="Proteomes" id="UP000186804">
    <property type="component" value="Unassembled WGS sequence"/>
</dbReference>
<reference evidence="2 3" key="1">
    <citation type="submission" date="2016-10" db="EMBL/GenBank/DDBJ databases">
        <title>Reductive evolution of mitochondrial metabolism and differential evolution of invasion-related proteins in Cryptosporidium.</title>
        <authorList>
            <person name="Liu S."/>
            <person name="Roellig D.M."/>
            <person name="Guo Y."/>
            <person name="Li N."/>
            <person name="Frace M.A."/>
            <person name="Tang K."/>
            <person name="Zhang L."/>
            <person name="Feng Y."/>
            <person name="Xiao L."/>
        </authorList>
    </citation>
    <scope>NUCLEOTIDE SEQUENCE [LARGE SCALE GENOMIC DNA]</scope>
    <source>
        <strain evidence="2">30847</strain>
    </source>
</reference>
<feature type="transmembrane region" description="Helical" evidence="1">
    <location>
        <begin position="357"/>
        <end position="379"/>
    </location>
</feature>
<dbReference type="EMBL" id="LRBS01000002">
    <property type="protein sequence ID" value="OII78303.1"/>
    <property type="molecule type" value="Genomic_DNA"/>
</dbReference>
<sequence>MDNYQLCLDPLINYRREKSNRIREFVTYAFSLLTLIYTLLVSLKFFNSGYCKIAYLLLLTQYCPSLYMSVIYINEKKIFSTIFSLFDFGLSTIMSGFILVFTSANHRYSHFSEEFTIISAILTHIPSIFLYMDLIIFQYSSSLFSNIFDDSKLAFNIGPNKTQEDHFSSVYNWCIGGIVLSICYITILSTRDIIVDIFSCYEIRNHDTERDSNQEYRNETVIRQLGNWTENINSPLLISSSNASSNLLVLPNRIHPMNIYWLRPFVRNNWLSNSLQYISLLDDDDSYLSDFQFTFVKSIFYVPRVIPSHITYSWLYGEKITKFLPLIIFLSVFLIHQISDLFLRFSTLCILSQYSYWPWNFFVIFLIQTLVISICFTFSNSPMTNLLVGICVIVAGAFPLMYSSQKRIKHSTNITNSLINIRTIEFTCLLVLYLILPDSITSKESLWFNFLNDSYDYTSRKESNNVNGIINSSKFYNSDINIKKFYWFSIVVFFMHQITKYSLYKISSIRIIRDSATDESLNIYDNSVYISYLQFI</sequence>
<proteinExistence type="predicted"/>
<feature type="transmembrane region" description="Helical" evidence="1">
    <location>
        <begin position="85"/>
        <end position="104"/>
    </location>
</feature>
<evidence type="ECO:0000313" key="3">
    <source>
        <dbReference type="Proteomes" id="UP000186804"/>
    </source>
</evidence>
<dbReference type="VEuPathDB" id="CryptoDB:cand_033610"/>
<name>A0A1J4MW30_9CRYT</name>
<feature type="transmembrane region" description="Helical" evidence="1">
    <location>
        <begin position="25"/>
        <end position="47"/>
    </location>
</feature>
<protein>
    <recommendedName>
        <fullName evidence="4">Transmembrane protein</fullName>
    </recommendedName>
</protein>
<dbReference type="GeneID" id="92367545"/>
<organism evidence="2 3">
    <name type="scientific">Cryptosporidium andersoni</name>
    <dbReference type="NCBI Taxonomy" id="117008"/>
    <lineage>
        <taxon>Eukaryota</taxon>
        <taxon>Sar</taxon>
        <taxon>Alveolata</taxon>
        <taxon>Apicomplexa</taxon>
        <taxon>Conoidasida</taxon>
        <taxon>Coccidia</taxon>
        <taxon>Eucoccidiorida</taxon>
        <taxon>Eimeriorina</taxon>
        <taxon>Cryptosporidiidae</taxon>
        <taxon>Cryptosporidium</taxon>
    </lineage>
</organism>
<feature type="transmembrane region" description="Helical" evidence="1">
    <location>
        <begin position="485"/>
        <end position="503"/>
    </location>
</feature>
<keyword evidence="1" id="KW-1133">Transmembrane helix</keyword>
<keyword evidence="1" id="KW-0812">Transmembrane</keyword>
<feature type="transmembrane region" description="Helical" evidence="1">
    <location>
        <begin position="414"/>
        <end position="436"/>
    </location>
</feature>
<evidence type="ECO:0008006" key="4">
    <source>
        <dbReference type="Google" id="ProtNLM"/>
    </source>
</evidence>
<gene>
    <name evidence="2" type="ORF">cand_033610</name>
</gene>
<feature type="transmembrane region" description="Helical" evidence="1">
    <location>
        <begin position="116"/>
        <end position="137"/>
    </location>
</feature>
<dbReference type="RefSeq" id="XP_067070149.1">
    <property type="nucleotide sequence ID" value="XM_067213587.1"/>
</dbReference>